<organism evidence="1 2">
    <name type="scientific">Candidatus Ornithomonoglobus intestinigallinarum</name>
    <dbReference type="NCBI Taxonomy" id="2840894"/>
    <lineage>
        <taxon>Bacteria</taxon>
        <taxon>Bacillati</taxon>
        <taxon>Bacillota</taxon>
        <taxon>Clostridia</taxon>
        <taxon>Candidatus Ornithomonoglobus</taxon>
    </lineage>
</organism>
<evidence type="ECO:0000313" key="2">
    <source>
        <dbReference type="Proteomes" id="UP000824165"/>
    </source>
</evidence>
<dbReference type="AlphaFoldDB" id="A0A9D1H407"/>
<reference evidence="1" key="2">
    <citation type="journal article" date="2021" name="PeerJ">
        <title>Extensive microbial diversity within the chicken gut microbiome revealed by metagenomics and culture.</title>
        <authorList>
            <person name="Gilroy R."/>
            <person name="Ravi A."/>
            <person name="Getino M."/>
            <person name="Pursley I."/>
            <person name="Horton D.L."/>
            <person name="Alikhan N.F."/>
            <person name="Baker D."/>
            <person name="Gharbi K."/>
            <person name="Hall N."/>
            <person name="Watson M."/>
            <person name="Adriaenssens E.M."/>
            <person name="Foster-Nyarko E."/>
            <person name="Jarju S."/>
            <person name="Secka A."/>
            <person name="Antonio M."/>
            <person name="Oren A."/>
            <person name="Chaudhuri R.R."/>
            <person name="La Ragione R."/>
            <person name="Hildebrand F."/>
            <person name="Pallen M.J."/>
        </authorList>
    </citation>
    <scope>NUCLEOTIDE SEQUENCE</scope>
    <source>
        <strain evidence="1">CHK181-108</strain>
    </source>
</reference>
<accession>A0A9D1H407</accession>
<reference evidence="1" key="1">
    <citation type="submission" date="2020-10" db="EMBL/GenBank/DDBJ databases">
        <authorList>
            <person name="Gilroy R."/>
        </authorList>
    </citation>
    <scope>NUCLEOTIDE SEQUENCE</scope>
    <source>
        <strain evidence="1">CHK181-108</strain>
    </source>
</reference>
<protein>
    <submittedName>
        <fullName evidence="1">Uncharacterized protein</fullName>
    </submittedName>
</protein>
<gene>
    <name evidence="1" type="ORF">IAA60_08045</name>
</gene>
<dbReference type="EMBL" id="DVLU01000083">
    <property type="protein sequence ID" value="HIT85838.1"/>
    <property type="molecule type" value="Genomic_DNA"/>
</dbReference>
<proteinExistence type="predicted"/>
<dbReference type="Proteomes" id="UP000824165">
    <property type="component" value="Unassembled WGS sequence"/>
</dbReference>
<name>A0A9D1H407_9FIRM</name>
<comment type="caution">
    <text evidence="1">The sequence shown here is derived from an EMBL/GenBank/DDBJ whole genome shotgun (WGS) entry which is preliminary data.</text>
</comment>
<sequence length="58" mass="6348">MKRDYITPSIKVTGFNSENIVTESAASTNYDRALAELNKKMSESGAAVTLTSVVEFNF</sequence>
<evidence type="ECO:0000313" key="1">
    <source>
        <dbReference type="EMBL" id="HIT85838.1"/>
    </source>
</evidence>